<dbReference type="PROSITE" id="PS51257">
    <property type="entry name" value="PROKAR_LIPOPROTEIN"/>
    <property type="match status" value="1"/>
</dbReference>
<keyword evidence="1 6" id="KW-0732">Signal</keyword>
<evidence type="ECO:0000256" key="3">
    <source>
        <dbReference type="ARBA" id="ARBA00023139"/>
    </source>
</evidence>
<keyword evidence="2" id="KW-0472">Membrane</keyword>
<reference evidence="9" key="1">
    <citation type="submission" date="2015-08" db="EMBL/GenBank/DDBJ databases">
        <authorList>
            <person name="Varghese N."/>
        </authorList>
    </citation>
    <scope>NUCLEOTIDE SEQUENCE [LARGE SCALE GENOMIC DNA]</scope>
    <source>
        <strain evidence="9">DSM 18181</strain>
    </source>
</reference>
<keyword evidence="4" id="KW-0449">Lipoprotein</keyword>
<evidence type="ECO:0000256" key="6">
    <source>
        <dbReference type="SAM" id="SignalP"/>
    </source>
</evidence>
<evidence type="ECO:0000313" key="8">
    <source>
        <dbReference type="EMBL" id="CUB00049.1"/>
    </source>
</evidence>
<dbReference type="STRING" id="339866.GCA_001418255_02756"/>
<dbReference type="Pfam" id="PF09864">
    <property type="entry name" value="MliC"/>
    <property type="match status" value="1"/>
</dbReference>
<gene>
    <name evidence="8" type="ORF">Ga0061069_11134</name>
</gene>
<proteinExistence type="predicted"/>
<dbReference type="AlphaFoldDB" id="A0A0K6IAA9"/>
<keyword evidence="9" id="KW-1185">Reference proteome</keyword>
<name>A0A0K6IAA9_9BURK</name>
<feature type="compositionally biased region" description="Low complexity" evidence="5">
    <location>
        <begin position="88"/>
        <end position="105"/>
    </location>
</feature>
<dbReference type="Proteomes" id="UP000183649">
    <property type="component" value="Unassembled WGS sequence"/>
</dbReference>
<dbReference type="SUPFAM" id="SSF141488">
    <property type="entry name" value="YdhA-like"/>
    <property type="match status" value="1"/>
</dbReference>
<dbReference type="EMBL" id="CYHF01000011">
    <property type="protein sequence ID" value="CUB00049.1"/>
    <property type="molecule type" value="Genomic_DNA"/>
</dbReference>
<dbReference type="InterPro" id="IPR036328">
    <property type="entry name" value="MliC_sf"/>
</dbReference>
<evidence type="ECO:0000256" key="5">
    <source>
        <dbReference type="SAM" id="MobiDB-lite"/>
    </source>
</evidence>
<feature type="domain" description="C-type lysozyme inhibitor" evidence="7">
    <location>
        <begin position="131"/>
        <end position="193"/>
    </location>
</feature>
<evidence type="ECO:0000259" key="7">
    <source>
        <dbReference type="Pfam" id="PF09864"/>
    </source>
</evidence>
<feature type="signal peptide" evidence="6">
    <location>
        <begin position="1"/>
        <end position="27"/>
    </location>
</feature>
<evidence type="ECO:0000256" key="1">
    <source>
        <dbReference type="ARBA" id="ARBA00022729"/>
    </source>
</evidence>
<protein>
    <submittedName>
        <fullName evidence="8">Membrane-bound inhibitor of C-type lysozyme</fullName>
    </submittedName>
</protein>
<evidence type="ECO:0000256" key="4">
    <source>
        <dbReference type="ARBA" id="ARBA00023288"/>
    </source>
</evidence>
<feature type="chain" id="PRO_5005504844" evidence="6">
    <location>
        <begin position="28"/>
        <end position="200"/>
    </location>
</feature>
<accession>A0A0K6IAA9</accession>
<dbReference type="InterPro" id="IPR018660">
    <property type="entry name" value="MliC"/>
</dbReference>
<keyword evidence="3" id="KW-0564">Palmitate</keyword>
<feature type="region of interest" description="Disordered" evidence="5">
    <location>
        <begin position="42"/>
        <end position="127"/>
    </location>
</feature>
<feature type="compositionally biased region" description="Pro residues" evidence="5">
    <location>
        <begin position="64"/>
        <end position="74"/>
    </location>
</feature>
<dbReference type="OrthoDB" id="5348860at2"/>
<dbReference type="RefSeq" id="WP_055451585.1">
    <property type="nucleotide sequence ID" value="NZ_CYHF01000011.1"/>
</dbReference>
<evidence type="ECO:0000313" key="9">
    <source>
        <dbReference type="Proteomes" id="UP000183649"/>
    </source>
</evidence>
<organism evidence="8 9">
    <name type="scientific">Thiomonas bhubaneswarensis</name>
    <dbReference type="NCBI Taxonomy" id="339866"/>
    <lineage>
        <taxon>Bacteria</taxon>
        <taxon>Pseudomonadati</taxon>
        <taxon>Pseudomonadota</taxon>
        <taxon>Betaproteobacteria</taxon>
        <taxon>Burkholderiales</taxon>
        <taxon>Thiomonas</taxon>
    </lineage>
</organism>
<sequence length="200" mass="20444">MHRHPPSPVVHRPLRLSAALAALGALALGGCATPVNLNQPAPVQQLNPPAPRVTVPPSTYAPVTPQPVQPPPSEAQPLAPSAPITVQPLGPSGVAPAASAPSAAVAPPPPAQSESAPPSNAPALPPGAVRFNCQDGSSFIATFGDVSVTLQTALGNLTLDQTVSADGARYRNSAFQVWFKGRQATVTNFLQNTNTVCQQQ</sequence>
<dbReference type="Gene3D" id="2.40.128.200">
    <property type="match status" value="1"/>
</dbReference>
<evidence type="ECO:0000256" key="2">
    <source>
        <dbReference type="ARBA" id="ARBA00023136"/>
    </source>
</evidence>